<dbReference type="EMBL" id="NIRI02000042">
    <property type="protein sequence ID" value="KAG5446923.1"/>
    <property type="molecule type" value="Genomic_DNA"/>
</dbReference>
<protein>
    <submittedName>
        <fullName evidence="1">Uncharacterized protein</fullName>
    </submittedName>
</protein>
<gene>
    <name evidence="1" type="ORF">CSKR_113874</name>
</gene>
<dbReference type="InParanoid" id="A0A419Q3U1"/>
<reference evidence="1 2" key="1">
    <citation type="journal article" date="2018" name="Biotechnol. Adv.">
        <title>Improved genomic resources and new bioinformatic workflow for the carcinogenic parasite Clonorchis sinensis: Biotechnological implications.</title>
        <authorList>
            <person name="Wang D."/>
            <person name="Korhonen P.K."/>
            <person name="Gasser R.B."/>
            <person name="Young N.D."/>
        </authorList>
    </citation>
    <scope>NUCLEOTIDE SEQUENCE [LARGE SCALE GENOMIC DNA]</scope>
    <source>
        <strain evidence="1">Cs-k2</strain>
    </source>
</reference>
<evidence type="ECO:0000313" key="2">
    <source>
        <dbReference type="Proteomes" id="UP000286415"/>
    </source>
</evidence>
<evidence type="ECO:0000313" key="1">
    <source>
        <dbReference type="EMBL" id="KAG5446923.1"/>
    </source>
</evidence>
<proteinExistence type="predicted"/>
<reference evidence="1 2" key="2">
    <citation type="journal article" date="2021" name="Genomics">
        <title>High-quality reference genome for Clonorchis sinensis.</title>
        <authorList>
            <person name="Young N.D."/>
            <person name="Stroehlein A.J."/>
            <person name="Kinkar L."/>
            <person name="Wang T."/>
            <person name="Sohn W.M."/>
            <person name="Chang B.C.H."/>
            <person name="Kaur P."/>
            <person name="Weisz D."/>
            <person name="Dudchenko O."/>
            <person name="Aiden E.L."/>
            <person name="Korhonen P.K."/>
            <person name="Gasser R.B."/>
        </authorList>
    </citation>
    <scope>NUCLEOTIDE SEQUENCE [LARGE SCALE GENOMIC DNA]</scope>
    <source>
        <strain evidence="1">Cs-k2</strain>
    </source>
</reference>
<keyword evidence="2" id="KW-1185">Reference proteome</keyword>
<accession>A0A419Q3U1</accession>
<comment type="caution">
    <text evidence="1">The sequence shown here is derived from an EMBL/GenBank/DDBJ whole genome shotgun (WGS) entry which is preliminary data.</text>
</comment>
<organism evidence="1 2">
    <name type="scientific">Clonorchis sinensis</name>
    <name type="common">Chinese liver fluke</name>
    <dbReference type="NCBI Taxonomy" id="79923"/>
    <lineage>
        <taxon>Eukaryota</taxon>
        <taxon>Metazoa</taxon>
        <taxon>Spiralia</taxon>
        <taxon>Lophotrochozoa</taxon>
        <taxon>Platyhelminthes</taxon>
        <taxon>Trematoda</taxon>
        <taxon>Digenea</taxon>
        <taxon>Opisthorchiida</taxon>
        <taxon>Opisthorchiata</taxon>
        <taxon>Opisthorchiidae</taxon>
        <taxon>Clonorchis</taxon>
    </lineage>
</organism>
<dbReference type="Proteomes" id="UP000286415">
    <property type="component" value="Unassembled WGS sequence"/>
</dbReference>
<dbReference type="AlphaFoldDB" id="A0A419Q3U1"/>
<name>A0A419Q3U1_CLOSI</name>
<sequence>MQHNVYELTQSVCAHDVRIKTRRDNQTCVAEIKFRKELLRDSSKIATHFLLSDWKISSLVTHSLGCKEKKRKNRSAVAPFRCLTAMLPEGCTRAGILPGCPSLDRGNREAEVGFEPRTCRSVSSRSNHLGHLGPCRKERNSVEAKAILIIIDSMTSVFNTDASLPYNHDLFESLIVNKRIKAIWIETDNNIVTDIGWQPYLAASPTRCPEDHTMSILES</sequence>